<evidence type="ECO:0000256" key="1">
    <source>
        <dbReference type="ARBA" id="ARBA00022801"/>
    </source>
</evidence>
<name>A0A0B6AKX9_PRIM2</name>
<proteinExistence type="predicted"/>
<evidence type="ECO:0000313" key="5">
    <source>
        <dbReference type="Proteomes" id="UP000031829"/>
    </source>
</evidence>
<dbReference type="NCBIfam" id="TIGR01076">
    <property type="entry name" value="sortase_fam"/>
    <property type="match status" value="1"/>
</dbReference>
<dbReference type="Proteomes" id="UP000031829">
    <property type="component" value="Chromosome"/>
</dbReference>
<feature type="compositionally biased region" description="Low complexity" evidence="3">
    <location>
        <begin position="68"/>
        <end position="78"/>
    </location>
</feature>
<dbReference type="KEGG" id="bmeg:BG04_81"/>
<reference evidence="4 5" key="1">
    <citation type="journal article" date="2015" name="Genome Announc.">
        <title>Complete genome sequences for 35 biothreat assay-relevant bacillus species.</title>
        <authorList>
            <person name="Johnson S.L."/>
            <person name="Daligault H.E."/>
            <person name="Davenport K.W."/>
            <person name="Jaissle J."/>
            <person name="Frey K.G."/>
            <person name="Ladner J.T."/>
            <person name="Broomall S.M."/>
            <person name="Bishop-Lilly K.A."/>
            <person name="Bruce D.C."/>
            <person name="Gibbons H.S."/>
            <person name="Coyne S.R."/>
            <person name="Lo C.C."/>
            <person name="Meincke L."/>
            <person name="Munk A.C."/>
            <person name="Koroleva G.I."/>
            <person name="Rosenzweig C.N."/>
            <person name="Palacios G.F."/>
            <person name="Redden C.L."/>
            <person name="Minogue T.D."/>
            <person name="Chain P.S."/>
        </authorList>
    </citation>
    <scope>NUCLEOTIDE SEQUENCE [LARGE SCALE GENOMIC DNA]</scope>
    <source>
        <strain evidence="5">ATCC 14581 / DSM 32 / JCM 2506 / NBRC 15308 / NCIMB 9376 / NCTC 10342 / NRRL B-14308 / VKM B-512</strain>
    </source>
</reference>
<dbReference type="GO" id="GO:0016787">
    <property type="term" value="F:hydrolase activity"/>
    <property type="evidence" value="ECO:0007669"/>
    <property type="project" value="UniProtKB-KW"/>
</dbReference>
<dbReference type="HOGENOM" id="CLU_045680_8_2_9"/>
<feature type="region of interest" description="Disordered" evidence="3">
    <location>
        <begin position="56"/>
        <end position="102"/>
    </location>
</feature>
<evidence type="ECO:0000256" key="2">
    <source>
        <dbReference type="PIRSR" id="PIRSR605754-1"/>
    </source>
</evidence>
<dbReference type="CDD" id="cd05828">
    <property type="entry name" value="Sortase_D_1"/>
    <property type="match status" value="1"/>
</dbReference>
<dbReference type="SUPFAM" id="SSF63817">
    <property type="entry name" value="Sortase"/>
    <property type="match status" value="1"/>
</dbReference>
<dbReference type="GeneID" id="93643605"/>
<dbReference type="Gene3D" id="2.40.260.10">
    <property type="entry name" value="Sortase"/>
    <property type="match status" value="1"/>
</dbReference>
<sequence length="241" mass="26268">MEPRKTRRTINRKKRLIVLSLLAAVICFGLWFTTTNAYKFARGYLAFKTMDTEEPAAASVSKSKDASTADSSAEASAVEAKKTVHSRTASPEKKPKVSNVSYPKQPKIGDLMGELYIPKLNAKLPIYHGTNEDELEKGVGHFAGSVLPGQNDNSVLSGHRDTVFRKLGDVGEGDSLVVDTAAGTFTYKVNKVRIVDADDRTVIVPKPRATLTVSTCYPFNYVGSAPERYILVAHLVSSTTK</sequence>
<dbReference type="InterPro" id="IPR041999">
    <property type="entry name" value="Sortase_D_1"/>
</dbReference>
<accession>A0A0B6AKX9</accession>
<feature type="active site" description="Proton donor/acceptor" evidence="2">
    <location>
        <position position="159"/>
    </location>
</feature>
<gene>
    <name evidence="4" type="ORF">BG04_81</name>
</gene>
<dbReference type="RefSeq" id="WP_016764803.1">
    <property type="nucleotide sequence ID" value="NZ_BCVB01000006.1"/>
</dbReference>
<protein>
    <submittedName>
        <fullName evidence="4">Sortase family protein</fullName>
    </submittedName>
</protein>
<dbReference type="InterPro" id="IPR023365">
    <property type="entry name" value="Sortase_dom-sf"/>
</dbReference>
<keyword evidence="1" id="KW-0378">Hydrolase</keyword>
<dbReference type="InterPro" id="IPR053525">
    <property type="entry name" value="Sortase_D"/>
</dbReference>
<dbReference type="AlphaFoldDB" id="A0A0B6AKX9"/>
<dbReference type="NCBIfam" id="NF033746">
    <property type="entry name" value="class_D_sortase"/>
    <property type="match status" value="1"/>
</dbReference>
<dbReference type="EMBL" id="CP009920">
    <property type="protein sequence ID" value="AJI24181.1"/>
    <property type="molecule type" value="Genomic_DNA"/>
</dbReference>
<dbReference type="Pfam" id="PF04203">
    <property type="entry name" value="Sortase"/>
    <property type="match status" value="1"/>
</dbReference>
<evidence type="ECO:0000256" key="3">
    <source>
        <dbReference type="SAM" id="MobiDB-lite"/>
    </source>
</evidence>
<feature type="active site" description="Acyl-thioester intermediate" evidence="2">
    <location>
        <position position="216"/>
    </location>
</feature>
<organism evidence="4 5">
    <name type="scientific">Priestia megaterium (strain ATCC 14581 / DSM 32 / CCUG 1817 / JCM 2506 / NBRC 15308 / NCIMB 9376 / NCTC 10342 / NRRL B-14308 / VKM B-512 / Ford 19)</name>
    <name type="common">Bacillus megaterium</name>
    <dbReference type="NCBI Taxonomy" id="1348623"/>
    <lineage>
        <taxon>Bacteria</taxon>
        <taxon>Bacillati</taxon>
        <taxon>Bacillota</taxon>
        <taxon>Bacilli</taxon>
        <taxon>Bacillales</taxon>
        <taxon>Bacillaceae</taxon>
        <taxon>Priestia</taxon>
    </lineage>
</organism>
<dbReference type="InterPro" id="IPR005754">
    <property type="entry name" value="Sortase"/>
</dbReference>
<evidence type="ECO:0000313" key="4">
    <source>
        <dbReference type="EMBL" id="AJI24181.1"/>
    </source>
</evidence>